<organism evidence="2 3">
    <name type="scientific">Rhizoctonia solani</name>
    <dbReference type="NCBI Taxonomy" id="456999"/>
    <lineage>
        <taxon>Eukaryota</taxon>
        <taxon>Fungi</taxon>
        <taxon>Dikarya</taxon>
        <taxon>Basidiomycota</taxon>
        <taxon>Agaricomycotina</taxon>
        <taxon>Agaricomycetes</taxon>
        <taxon>Cantharellales</taxon>
        <taxon>Ceratobasidiaceae</taxon>
        <taxon>Rhizoctonia</taxon>
    </lineage>
</organism>
<dbReference type="PROSITE" id="PS00108">
    <property type="entry name" value="PROTEIN_KINASE_ST"/>
    <property type="match status" value="1"/>
</dbReference>
<dbReference type="Proteomes" id="UP000663850">
    <property type="component" value="Unassembled WGS sequence"/>
</dbReference>
<evidence type="ECO:0000259" key="1">
    <source>
        <dbReference type="PROSITE" id="PS50011"/>
    </source>
</evidence>
<dbReference type="CDD" id="cd00180">
    <property type="entry name" value="PKc"/>
    <property type="match status" value="1"/>
</dbReference>
<dbReference type="InterPro" id="IPR008271">
    <property type="entry name" value="Ser/Thr_kinase_AS"/>
</dbReference>
<dbReference type="Pfam" id="PF00069">
    <property type="entry name" value="Pkinase"/>
    <property type="match status" value="1"/>
</dbReference>
<proteinExistence type="predicted"/>
<dbReference type="InterPro" id="IPR051681">
    <property type="entry name" value="Ser/Thr_Kinases-Pseudokinases"/>
</dbReference>
<evidence type="ECO:0000313" key="2">
    <source>
        <dbReference type="EMBL" id="CAE6495812.1"/>
    </source>
</evidence>
<accession>A0A8H3CSW0</accession>
<sequence>MSLLIPSTLRATTPANINRFNTTKLDEVRIGSIGCSDPMGVIAHPEGPILSYRGCIVSTQDVTDTHVATARLIVKNWENLVEATVFLEVLGRQINYYVVDHKTKRILWIAGQDPESFNGATRARHEQEYWIHMENFPGPRFSTPEDLRLLKRALVSNPIDVLTSEGSASPLDSLEMFSNTGDAHQTYAVAWLWNLILQSSVVSARSVNNTTSSDVCTYPCGKYPAMDTEHRPALCSPADTALETLKKQGFKDISHYLDFPHPNSSPTTAGGSGEIYLVRVVNTPFRATIKTLAIKIPRWKNRMTENQKATLVMHDMHESLIWSMCKHPNIHEFLGGVEYRGRFGMASQWMTYGDLFHVLRRAPPQYDFRSMCLQICVGVAYLHDLGIAHGDLKSQNILLSPDLTPQITDFGSARLKGGLLDSLILGRTQSISFRWAPREMLPDDAIPTTQADIHSLGMLLDSI</sequence>
<feature type="domain" description="Protein kinase" evidence="1">
    <location>
        <begin position="261"/>
        <end position="463"/>
    </location>
</feature>
<dbReference type="SUPFAM" id="SSF56112">
    <property type="entry name" value="Protein kinase-like (PK-like)"/>
    <property type="match status" value="1"/>
</dbReference>
<dbReference type="SMART" id="SM00220">
    <property type="entry name" value="S_TKc"/>
    <property type="match status" value="1"/>
</dbReference>
<dbReference type="GO" id="GO:0004674">
    <property type="term" value="F:protein serine/threonine kinase activity"/>
    <property type="evidence" value="ECO:0007669"/>
    <property type="project" value="TreeGrafter"/>
</dbReference>
<name>A0A8H3CSW0_9AGAM</name>
<reference evidence="2" key="1">
    <citation type="submission" date="2021-01" db="EMBL/GenBank/DDBJ databases">
        <authorList>
            <person name="Kaushik A."/>
        </authorList>
    </citation>
    <scope>NUCLEOTIDE SEQUENCE</scope>
    <source>
        <strain evidence="2">Type strain: AG8-Rh-89/</strain>
    </source>
</reference>
<dbReference type="PROSITE" id="PS50011">
    <property type="entry name" value="PROTEIN_KINASE_DOM"/>
    <property type="match status" value="1"/>
</dbReference>
<dbReference type="Gene3D" id="1.10.510.10">
    <property type="entry name" value="Transferase(Phosphotransferase) domain 1"/>
    <property type="match status" value="1"/>
</dbReference>
<gene>
    <name evidence="2" type="ORF">RDB_LOCUS89585</name>
</gene>
<comment type="caution">
    <text evidence="2">The sequence shown here is derived from an EMBL/GenBank/DDBJ whole genome shotgun (WGS) entry which is preliminary data.</text>
</comment>
<evidence type="ECO:0000313" key="3">
    <source>
        <dbReference type="Proteomes" id="UP000663850"/>
    </source>
</evidence>
<dbReference type="InterPro" id="IPR000719">
    <property type="entry name" value="Prot_kinase_dom"/>
</dbReference>
<dbReference type="PANTHER" id="PTHR44329">
    <property type="entry name" value="SERINE/THREONINE-PROTEIN KINASE TNNI3K-RELATED"/>
    <property type="match status" value="1"/>
</dbReference>
<dbReference type="InterPro" id="IPR011009">
    <property type="entry name" value="Kinase-like_dom_sf"/>
</dbReference>
<dbReference type="EMBL" id="CAJMWZ010004804">
    <property type="protein sequence ID" value="CAE6495812.1"/>
    <property type="molecule type" value="Genomic_DNA"/>
</dbReference>
<protein>
    <recommendedName>
        <fullName evidence="1">Protein kinase domain-containing protein</fullName>
    </recommendedName>
</protein>
<dbReference type="AlphaFoldDB" id="A0A8H3CSW0"/>
<dbReference type="GO" id="GO:0005524">
    <property type="term" value="F:ATP binding"/>
    <property type="evidence" value="ECO:0007669"/>
    <property type="project" value="InterPro"/>
</dbReference>